<keyword evidence="4" id="KW-0812">Transmembrane</keyword>
<dbReference type="SUPFAM" id="SSF48403">
    <property type="entry name" value="Ankyrin repeat"/>
    <property type="match status" value="2"/>
</dbReference>
<gene>
    <name evidence="5" type="ORF">MJ923_01945</name>
</gene>
<accession>A0AAJ1BE17</accession>
<evidence type="ECO:0000256" key="1">
    <source>
        <dbReference type="ARBA" id="ARBA00022737"/>
    </source>
</evidence>
<dbReference type="PANTHER" id="PTHR24198:SF165">
    <property type="entry name" value="ANKYRIN REPEAT-CONTAINING PROTEIN-RELATED"/>
    <property type="match status" value="1"/>
</dbReference>
<dbReference type="Pfam" id="PF13637">
    <property type="entry name" value="Ank_4"/>
    <property type="match status" value="1"/>
</dbReference>
<evidence type="ECO:0000256" key="4">
    <source>
        <dbReference type="SAM" id="Phobius"/>
    </source>
</evidence>
<protein>
    <submittedName>
        <fullName evidence="5">Ankyrin repeat domain-containing protein</fullName>
    </submittedName>
</protein>
<dbReference type="RefSeq" id="WP_240589682.1">
    <property type="nucleotide sequence ID" value="NZ_JAKUDL010000001.1"/>
</dbReference>
<evidence type="ECO:0000256" key="3">
    <source>
        <dbReference type="PROSITE-ProRule" id="PRU00023"/>
    </source>
</evidence>
<keyword evidence="4" id="KW-1133">Transmembrane helix</keyword>
<dbReference type="SMART" id="SM00248">
    <property type="entry name" value="ANK"/>
    <property type="match status" value="9"/>
</dbReference>
<evidence type="ECO:0000313" key="6">
    <source>
        <dbReference type="Proteomes" id="UP001297581"/>
    </source>
</evidence>
<proteinExistence type="predicted"/>
<dbReference type="Proteomes" id="UP001297581">
    <property type="component" value="Unassembled WGS sequence"/>
</dbReference>
<feature type="repeat" description="ANK" evidence="3">
    <location>
        <begin position="716"/>
        <end position="751"/>
    </location>
</feature>
<dbReference type="InterPro" id="IPR036770">
    <property type="entry name" value="Ankyrin_rpt-contain_sf"/>
</dbReference>
<evidence type="ECO:0000256" key="2">
    <source>
        <dbReference type="ARBA" id="ARBA00023043"/>
    </source>
</evidence>
<keyword evidence="2 3" id="KW-0040">ANK repeat</keyword>
<feature type="repeat" description="ANK" evidence="3">
    <location>
        <begin position="650"/>
        <end position="676"/>
    </location>
</feature>
<feature type="repeat" description="ANK" evidence="3">
    <location>
        <begin position="547"/>
        <end position="573"/>
    </location>
</feature>
<feature type="transmembrane region" description="Helical" evidence="4">
    <location>
        <begin position="820"/>
        <end position="843"/>
    </location>
</feature>
<dbReference type="InterPro" id="IPR002110">
    <property type="entry name" value="Ankyrin_rpt"/>
</dbReference>
<comment type="caution">
    <text evidence="5">The sequence shown here is derived from an EMBL/GenBank/DDBJ whole genome shotgun (WGS) entry which is preliminary data.</text>
</comment>
<feature type="repeat" description="ANK" evidence="3">
    <location>
        <begin position="682"/>
        <end position="714"/>
    </location>
</feature>
<dbReference type="AlphaFoldDB" id="A0AAJ1BE17"/>
<keyword evidence="1" id="KW-0677">Repeat</keyword>
<keyword evidence="6" id="KW-1185">Reference proteome</keyword>
<sequence length="918" mass="102455">MSEGAMAANWFRYSLCLSAADGERARQQVSALTPMQALDLLGLSQWLDSHETLDDFKAFSNHLRLDIASDAGINFRLMRAAKALGVEFIKVHARCGALEASQDSFFFHGRRPQDAELASLLARYLPEDTLESLIREHKADELARLLIQGLNPNTPIGDEPLIFNAILHRSLEIFTLLLRRGADREERDRQGQDLMAHLFALGDKKLAPFIQALIDAGWDKARRLDDGGSILWHSFALDYELAGSLHRQGFPYLRPEAAYRDGNMEQQIKRAIRHHDKPVLERLLSTLVLNHDQLMVLAGICAQVDNLVGFKHLESLGLEFGGHGDDMVELLQGAASSGAFRLVAYLLLKSESLGLNIDDCCADLVEYLVADDRASRLISIITRRIQHFDHNRAIGTAIHHNALNNLSILLKANKPFRYRTPLLHDYLEELSPMAARMLLASGENPAETNFDGETVFEAMLRLRPKDDELHQVFHDALFELPVSEHIWLVIALGDTAAFERSWLRLRDKRIINHQGDTLLIHACRHGAREIVAFLVGKAQSLNHANHEGNTALAMAVISGNTDICRMLLDAGASTRDLLRVPRLKATGSHRSLEVLLGPLSRLRQEADALREPLRPQGRQALLSWAAYLGDVTMTRLLVEHKARLNARDKDGATALYFAVANGHLALTEYLLAEGADPHSWFEGESLLHTACYRGHGELIPTLLSAGLSLDMPSEHDKDTPLHLAARMGAMHDEDLCPLLLDAGCDADALNREGQTPLMSAVLMLNHKGAASLLARGVDISVLDKSGKSAFDHYETLGIPSPHIDINALKPRGFWYRLHKLTLGLGHVSLWYLLPGSVLMALIWYFAPDWLLYTGLGVFGWWLVSLIVGLKHRAQEEARRPNLLSPLGNFSRDEDEIRFMASWDDERQDLPLEPPRLQA</sequence>
<dbReference type="EMBL" id="JAKUDL010000001">
    <property type="protein sequence ID" value="MCH4293066.1"/>
    <property type="molecule type" value="Genomic_DNA"/>
</dbReference>
<name>A0AAJ1BE17_9GAMM</name>
<dbReference type="PROSITE" id="PS50297">
    <property type="entry name" value="ANK_REP_REGION"/>
    <property type="match status" value="4"/>
</dbReference>
<organism evidence="5 6">
    <name type="scientific">Shewanella zhuhaiensis</name>
    <dbReference type="NCBI Taxonomy" id="2919576"/>
    <lineage>
        <taxon>Bacteria</taxon>
        <taxon>Pseudomonadati</taxon>
        <taxon>Pseudomonadota</taxon>
        <taxon>Gammaproteobacteria</taxon>
        <taxon>Alteromonadales</taxon>
        <taxon>Shewanellaceae</taxon>
        <taxon>Shewanella</taxon>
    </lineage>
</organism>
<feature type="repeat" description="ANK" evidence="3">
    <location>
        <begin position="752"/>
        <end position="784"/>
    </location>
</feature>
<keyword evidence="4" id="KW-0472">Membrane</keyword>
<dbReference type="Pfam" id="PF12796">
    <property type="entry name" value="Ank_2"/>
    <property type="match status" value="2"/>
</dbReference>
<dbReference type="PANTHER" id="PTHR24198">
    <property type="entry name" value="ANKYRIN REPEAT AND PROTEIN KINASE DOMAIN-CONTAINING PROTEIN"/>
    <property type="match status" value="1"/>
</dbReference>
<feature type="transmembrane region" description="Helical" evidence="4">
    <location>
        <begin position="849"/>
        <end position="869"/>
    </location>
</feature>
<reference evidence="5 6" key="1">
    <citation type="submission" date="2022-02" db="EMBL/GenBank/DDBJ databases">
        <title>The genome sequence of Shewanella sp. 3B26.</title>
        <authorList>
            <person name="Du J."/>
        </authorList>
    </citation>
    <scope>NUCLEOTIDE SEQUENCE [LARGE SCALE GENOMIC DNA]</scope>
    <source>
        <strain evidence="5 6">3B26</strain>
    </source>
</reference>
<evidence type="ECO:0000313" key="5">
    <source>
        <dbReference type="EMBL" id="MCH4293066.1"/>
    </source>
</evidence>
<dbReference type="Gene3D" id="1.25.40.20">
    <property type="entry name" value="Ankyrin repeat-containing domain"/>
    <property type="match status" value="4"/>
</dbReference>
<dbReference type="PROSITE" id="PS50088">
    <property type="entry name" value="ANK_REPEAT"/>
    <property type="match status" value="5"/>
</dbReference>